<feature type="signal peptide" evidence="1">
    <location>
        <begin position="1"/>
        <end position="25"/>
    </location>
</feature>
<proteinExistence type="predicted"/>
<reference evidence="2 3" key="1">
    <citation type="submission" date="2018-05" db="EMBL/GenBank/DDBJ databases">
        <title>Genomic Encyclopedia of Type Strains, Phase IV (KMG-IV): sequencing the most valuable type-strain genomes for metagenomic binning, comparative biology and taxonomic classification.</title>
        <authorList>
            <person name="Goeker M."/>
        </authorList>
    </citation>
    <scope>NUCLEOTIDE SEQUENCE [LARGE SCALE GENOMIC DNA]</scope>
    <source>
        <strain evidence="2 3">DSM 16791</strain>
    </source>
</reference>
<evidence type="ECO:0000313" key="2">
    <source>
        <dbReference type="EMBL" id="PWV98112.1"/>
    </source>
</evidence>
<organism evidence="2 3">
    <name type="scientific">Hoeflea marina</name>
    <dbReference type="NCBI Taxonomy" id="274592"/>
    <lineage>
        <taxon>Bacteria</taxon>
        <taxon>Pseudomonadati</taxon>
        <taxon>Pseudomonadota</taxon>
        <taxon>Alphaproteobacteria</taxon>
        <taxon>Hyphomicrobiales</taxon>
        <taxon>Rhizobiaceae</taxon>
        <taxon>Hoeflea</taxon>
    </lineage>
</organism>
<protein>
    <submittedName>
        <fullName evidence="2">Uncharacterized protein DUF3108</fullName>
    </submittedName>
</protein>
<keyword evidence="3" id="KW-1185">Reference proteome</keyword>
<dbReference type="AlphaFoldDB" id="A0A317PG39"/>
<dbReference type="Pfam" id="PF11306">
    <property type="entry name" value="DUF3108"/>
    <property type="match status" value="1"/>
</dbReference>
<dbReference type="EMBL" id="QGTR01000005">
    <property type="protein sequence ID" value="PWV98112.1"/>
    <property type="molecule type" value="Genomic_DNA"/>
</dbReference>
<sequence length="258" mass="28339">MRYAFISRLAVAAMAVGLAQLPATADTIENRTSYSVTLLGLPIADLDFTTVVKGKEYQISGRMRTSALADIFEKTRGTAEVKGRIGTDRLVASRFAFSYTSGRKTHSTEMRMRNGNVQSTVRLPEEKKRRGANWVPLADSHMRSVLDPLSSLIIPATGPVCPRTLPIFDGESRMDLVLGMKGVRPFSTKGFSGDVVVCSVRIVPKGGYRKGNDSLEYLRKLTTMEVWFAKNADKGYYAPVYAKVPTKIGQVTVSATLF</sequence>
<comment type="caution">
    <text evidence="2">The sequence shown here is derived from an EMBL/GenBank/DDBJ whole genome shotgun (WGS) entry which is preliminary data.</text>
</comment>
<keyword evidence="1" id="KW-0732">Signal</keyword>
<dbReference type="RefSeq" id="WP_110033537.1">
    <property type="nucleotide sequence ID" value="NZ_QGTR01000005.1"/>
</dbReference>
<evidence type="ECO:0000313" key="3">
    <source>
        <dbReference type="Proteomes" id="UP000246352"/>
    </source>
</evidence>
<accession>A0A317PG39</accession>
<evidence type="ECO:0000256" key="1">
    <source>
        <dbReference type="SAM" id="SignalP"/>
    </source>
</evidence>
<dbReference type="OrthoDB" id="7630100at2"/>
<gene>
    <name evidence="2" type="ORF">DFR52_10590</name>
</gene>
<dbReference type="Proteomes" id="UP000246352">
    <property type="component" value="Unassembled WGS sequence"/>
</dbReference>
<feature type="chain" id="PRO_5016382918" evidence="1">
    <location>
        <begin position="26"/>
        <end position="258"/>
    </location>
</feature>
<name>A0A317PG39_9HYPH</name>
<dbReference type="InterPro" id="IPR021457">
    <property type="entry name" value="DUF3108"/>
</dbReference>